<dbReference type="Proteomes" id="UP000235598">
    <property type="component" value="Unassembled WGS sequence"/>
</dbReference>
<feature type="transmembrane region" description="Helical" evidence="1">
    <location>
        <begin position="394"/>
        <end position="415"/>
    </location>
</feature>
<dbReference type="AlphaFoldDB" id="A0A2N6VP22"/>
<feature type="transmembrane region" description="Helical" evidence="1">
    <location>
        <begin position="453"/>
        <end position="472"/>
    </location>
</feature>
<feature type="transmembrane region" description="Helical" evidence="1">
    <location>
        <begin position="128"/>
        <end position="151"/>
    </location>
</feature>
<dbReference type="PANTHER" id="PTHR30282:SF0">
    <property type="entry name" value="P-AMINOBENZOYL-GLUTAMATE TRANSPORT PROTEIN"/>
    <property type="match status" value="1"/>
</dbReference>
<feature type="transmembrane region" description="Helical" evidence="1">
    <location>
        <begin position="33"/>
        <end position="55"/>
    </location>
</feature>
<feature type="transmembrane region" description="Helical" evidence="1">
    <location>
        <begin position="315"/>
        <end position="336"/>
    </location>
</feature>
<dbReference type="OrthoDB" id="3314392at2"/>
<dbReference type="EMBL" id="PNHK01000001">
    <property type="protein sequence ID" value="PMD05890.1"/>
    <property type="molecule type" value="Genomic_DNA"/>
</dbReference>
<dbReference type="GO" id="GO:1902604">
    <property type="term" value="P:p-aminobenzoyl-glutamate transmembrane transport"/>
    <property type="evidence" value="ECO:0007669"/>
    <property type="project" value="InterPro"/>
</dbReference>
<dbReference type="InterPro" id="IPR004697">
    <property type="entry name" value="AbgT"/>
</dbReference>
<gene>
    <name evidence="2" type="ORF">CJ199_00290</name>
</gene>
<dbReference type="GO" id="GO:0015558">
    <property type="term" value="F:secondary active p-aminobenzoyl-glutamate transmembrane transporter activity"/>
    <property type="evidence" value="ECO:0007669"/>
    <property type="project" value="InterPro"/>
</dbReference>
<dbReference type="PANTHER" id="PTHR30282">
    <property type="entry name" value="P-AMINOBENZOYL GLUTAMATE TRANSPORTER"/>
    <property type="match status" value="1"/>
</dbReference>
<organism evidence="2 3">
    <name type="scientific">Brevibacterium paucivorans</name>
    <dbReference type="NCBI Taxonomy" id="170994"/>
    <lineage>
        <taxon>Bacteria</taxon>
        <taxon>Bacillati</taxon>
        <taxon>Actinomycetota</taxon>
        <taxon>Actinomycetes</taxon>
        <taxon>Micrococcales</taxon>
        <taxon>Brevibacteriaceae</taxon>
        <taxon>Brevibacterium</taxon>
    </lineage>
</organism>
<reference evidence="2 3" key="1">
    <citation type="submission" date="2017-09" db="EMBL/GenBank/DDBJ databases">
        <title>Bacterial strain isolated from the female urinary microbiota.</title>
        <authorList>
            <person name="Thomas-White K."/>
            <person name="Kumar N."/>
            <person name="Forster S."/>
            <person name="Putonti C."/>
            <person name="Lawley T."/>
            <person name="Wolfe A.J."/>
        </authorList>
    </citation>
    <scope>NUCLEOTIDE SEQUENCE [LARGE SCALE GENOMIC DNA]</scope>
    <source>
        <strain evidence="2 3">UMB1301</strain>
    </source>
</reference>
<evidence type="ECO:0000313" key="3">
    <source>
        <dbReference type="Proteomes" id="UP000235598"/>
    </source>
</evidence>
<accession>A0A2N6VP22</accession>
<dbReference type="Pfam" id="PF03806">
    <property type="entry name" value="ABG_transport"/>
    <property type="match status" value="1"/>
</dbReference>
<feature type="transmembrane region" description="Helical" evidence="1">
    <location>
        <begin position="276"/>
        <end position="295"/>
    </location>
</feature>
<dbReference type="RefSeq" id="WP_102237549.1">
    <property type="nucleotide sequence ID" value="NZ_BAAAIM010000001.1"/>
</dbReference>
<sequence>MSAPATQSKDDLNWLMRLLIVIEKAGNKLPHPFWLFLSLAVIVMLISWVASAAGLSAVNPAKGETVTAVNLTSSESLGAIVSGVVENYVTFPALGLVLVVLFGVAVAERSGLIPAIMRAALMNASPKWVTAIVALVGTASSIASDAAYMIVIPLGGIAFKAVGRNPIIGCAVAYAATSGGYSAAPMVNSLDAILGGLSTSAAAIIDPEYVVTPVDNFYFNFVSMFVVAGAIVLVTETLLNKRGEELKPDEVENDTSDTSTDADLTKKLTPLEKRGIWIAVITTVLCGVLLFLLALPQGSFLRDEEGAFGPKSPLMAGIAAIIGFGFFVVGIVYGIVTKSIKRPADVPEMIVQGLTPMVPVLLLFFAASQFLALFKMSKLGEILAIKGAEFFQNANTPAIVILLGAYILTAIGALFITSGSGLWTLMAPVLVPMLMLLGIAPEVTQAAYRIGDSTTNIVSPMSPYFVMILGFVQRYKKDAGIGTLLSLTIPLAFAMFVAWGLLFFGWWATGIPMGPGAQTTYELP</sequence>
<keyword evidence="1" id="KW-0812">Transmembrane</keyword>
<name>A0A2N6VP22_9MICO</name>
<comment type="caution">
    <text evidence="2">The sequence shown here is derived from an EMBL/GenBank/DDBJ whole genome shotgun (WGS) entry which is preliminary data.</text>
</comment>
<proteinExistence type="predicted"/>
<feature type="transmembrane region" description="Helical" evidence="1">
    <location>
        <begin position="484"/>
        <end position="508"/>
    </location>
</feature>
<protein>
    <submittedName>
        <fullName evidence="2">p-aminobenzoyl-glutamate transporter</fullName>
    </submittedName>
</protein>
<keyword evidence="1" id="KW-1133">Transmembrane helix</keyword>
<feature type="transmembrane region" description="Helical" evidence="1">
    <location>
        <begin position="88"/>
        <end position="107"/>
    </location>
</feature>
<evidence type="ECO:0000313" key="2">
    <source>
        <dbReference type="EMBL" id="PMD05890.1"/>
    </source>
</evidence>
<keyword evidence="1" id="KW-0472">Membrane</keyword>
<feature type="transmembrane region" description="Helical" evidence="1">
    <location>
        <begin position="422"/>
        <end position="441"/>
    </location>
</feature>
<feature type="transmembrane region" description="Helical" evidence="1">
    <location>
        <begin position="217"/>
        <end position="239"/>
    </location>
</feature>
<feature type="transmembrane region" description="Helical" evidence="1">
    <location>
        <begin position="357"/>
        <end position="374"/>
    </location>
</feature>
<evidence type="ECO:0000256" key="1">
    <source>
        <dbReference type="SAM" id="Phobius"/>
    </source>
</evidence>